<feature type="transmembrane region" description="Helical" evidence="1">
    <location>
        <begin position="20"/>
        <end position="40"/>
    </location>
</feature>
<evidence type="ECO:0008006" key="4">
    <source>
        <dbReference type="Google" id="ProtNLM"/>
    </source>
</evidence>
<keyword evidence="1" id="KW-0472">Membrane</keyword>
<dbReference type="STRING" id="1117647.M5M_10770"/>
<dbReference type="KEGG" id="saga:M5M_10770"/>
<dbReference type="AlphaFoldDB" id="K4KML8"/>
<accession>K4KML8</accession>
<keyword evidence="1" id="KW-0812">Transmembrane</keyword>
<dbReference type="Proteomes" id="UP000000466">
    <property type="component" value="Chromosome"/>
</dbReference>
<dbReference type="RefSeq" id="WP_015047497.1">
    <property type="nucleotide sequence ID" value="NC_018868.3"/>
</dbReference>
<keyword evidence="3" id="KW-1185">Reference proteome</keyword>
<evidence type="ECO:0000313" key="2">
    <source>
        <dbReference type="EMBL" id="AFU99333.1"/>
    </source>
</evidence>
<dbReference type="OrthoDB" id="1467821at2"/>
<sequence length="85" mass="9738">MTEKTPLTLHRRLAGLPLPWVLLFCATLGLAPFTPVPHLWEKLTLLATGELRSAVDWFDLFLHAAPWLLLLLILATKVLDRWQQK</sequence>
<name>K4KML8_SIMAS</name>
<reference evidence="2 3" key="1">
    <citation type="journal article" date="2013" name="Genome Announc.">
        <title>Complete genome sequence of Simiduia agarivorans SA1(T), a marine bacterium able to degrade a variety of polysaccharides.</title>
        <authorList>
            <person name="Lin S.Y."/>
            <person name="Shieh W.Y."/>
            <person name="Chen J.S."/>
            <person name="Tang S.L."/>
        </authorList>
    </citation>
    <scope>NUCLEOTIDE SEQUENCE [LARGE SCALE GENOMIC DNA]</scope>
    <source>
        <strain evidence="3">DSM 21679 / JCM 13881 / BCRC 17597 / SA1</strain>
    </source>
</reference>
<evidence type="ECO:0000313" key="3">
    <source>
        <dbReference type="Proteomes" id="UP000000466"/>
    </source>
</evidence>
<dbReference type="HOGENOM" id="CLU_189883_0_0_6"/>
<gene>
    <name evidence="2" type="ordered locus">M5M_10770</name>
</gene>
<dbReference type="eggNOG" id="ENOG5033CCU">
    <property type="taxonomic scope" value="Bacteria"/>
</dbReference>
<dbReference type="EMBL" id="CP003746">
    <property type="protein sequence ID" value="AFU99333.1"/>
    <property type="molecule type" value="Genomic_DNA"/>
</dbReference>
<keyword evidence="1" id="KW-1133">Transmembrane helix</keyword>
<proteinExistence type="predicted"/>
<evidence type="ECO:0000256" key="1">
    <source>
        <dbReference type="SAM" id="Phobius"/>
    </source>
</evidence>
<feature type="transmembrane region" description="Helical" evidence="1">
    <location>
        <begin position="60"/>
        <end position="79"/>
    </location>
</feature>
<protein>
    <recommendedName>
        <fullName evidence="4">RND transporter</fullName>
    </recommendedName>
</protein>
<organism evidence="2 3">
    <name type="scientific">Simiduia agarivorans (strain DSM 21679 / JCM 13881 / BCRC 17597 / SA1)</name>
    <dbReference type="NCBI Taxonomy" id="1117647"/>
    <lineage>
        <taxon>Bacteria</taxon>
        <taxon>Pseudomonadati</taxon>
        <taxon>Pseudomonadota</taxon>
        <taxon>Gammaproteobacteria</taxon>
        <taxon>Cellvibrionales</taxon>
        <taxon>Cellvibrionaceae</taxon>
        <taxon>Simiduia</taxon>
    </lineage>
</organism>